<evidence type="ECO:0000256" key="1">
    <source>
        <dbReference type="ARBA" id="ARBA00005957"/>
    </source>
</evidence>
<evidence type="ECO:0000256" key="2">
    <source>
        <dbReference type="ARBA" id="ARBA00022670"/>
    </source>
</evidence>
<dbReference type="Gene3D" id="2.10.10.20">
    <property type="entry name" value="Carbohydrate-binding module superfamily 5/12"/>
    <property type="match status" value="1"/>
</dbReference>
<evidence type="ECO:0000256" key="4">
    <source>
        <dbReference type="ARBA" id="ARBA00022729"/>
    </source>
</evidence>
<dbReference type="SUPFAM" id="SSF51055">
    <property type="entry name" value="Carbohydrate binding domain"/>
    <property type="match status" value="1"/>
</dbReference>
<gene>
    <name evidence="10" type="ORF">FHS44_006815</name>
</gene>
<dbReference type="GO" id="GO:0006508">
    <property type="term" value="P:proteolysis"/>
    <property type="evidence" value="ECO:0007669"/>
    <property type="project" value="UniProtKB-KW"/>
</dbReference>
<evidence type="ECO:0000256" key="5">
    <source>
        <dbReference type="ARBA" id="ARBA00022801"/>
    </source>
</evidence>
<dbReference type="GO" id="GO:0008235">
    <property type="term" value="F:metalloexopeptidase activity"/>
    <property type="evidence" value="ECO:0007669"/>
    <property type="project" value="InterPro"/>
</dbReference>
<dbReference type="GO" id="GO:0030246">
    <property type="term" value="F:carbohydrate binding"/>
    <property type="evidence" value="ECO:0007669"/>
    <property type="project" value="InterPro"/>
</dbReference>
<keyword evidence="5" id="KW-0378">Hydrolase</keyword>
<keyword evidence="6" id="KW-0862">Zinc</keyword>
<dbReference type="GO" id="GO:0005576">
    <property type="term" value="C:extracellular region"/>
    <property type="evidence" value="ECO:0007669"/>
    <property type="project" value="InterPro"/>
</dbReference>
<dbReference type="Pfam" id="PF04389">
    <property type="entry name" value="Peptidase_M28"/>
    <property type="match status" value="1"/>
</dbReference>
<dbReference type="CDD" id="cd12214">
    <property type="entry name" value="ChiA1_BD"/>
    <property type="match status" value="1"/>
</dbReference>
<feature type="domain" description="Chitin-binding type-3" evidence="9">
    <location>
        <begin position="528"/>
        <end position="574"/>
    </location>
</feature>
<dbReference type="SUPFAM" id="SSF53187">
    <property type="entry name" value="Zn-dependent exopeptidases"/>
    <property type="match status" value="1"/>
</dbReference>
<dbReference type="InterPro" id="IPR045175">
    <property type="entry name" value="M28_fam"/>
</dbReference>
<evidence type="ECO:0000313" key="10">
    <source>
        <dbReference type="EMBL" id="MBB4919672.1"/>
    </source>
</evidence>
<dbReference type="PANTHER" id="PTHR12147">
    <property type="entry name" value="METALLOPEPTIDASE M28 FAMILY MEMBER"/>
    <property type="match status" value="1"/>
</dbReference>
<dbReference type="InterPro" id="IPR007484">
    <property type="entry name" value="Peptidase_M28"/>
</dbReference>
<evidence type="ECO:0000256" key="6">
    <source>
        <dbReference type="ARBA" id="ARBA00022833"/>
    </source>
</evidence>
<dbReference type="GO" id="GO:0046872">
    <property type="term" value="F:metal ion binding"/>
    <property type="evidence" value="ECO:0007669"/>
    <property type="project" value="UniProtKB-KW"/>
</dbReference>
<dbReference type="EMBL" id="JACHJP010000010">
    <property type="protein sequence ID" value="MBB4919672.1"/>
    <property type="molecule type" value="Genomic_DNA"/>
</dbReference>
<dbReference type="GO" id="GO:0004180">
    <property type="term" value="F:carboxypeptidase activity"/>
    <property type="evidence" value="ECO:0007669"/>
    <property type="project" value="UniProtKB-KW"/>
</dbReference>
<feature type="region of interest" description="Disordered" evidence="7">
    <location>
        <begin position="459"/>
        <end position="483"/>
    </location>
</feature>
<name>A0A7W7QTW7_9ACTN</name>
<dbReference type="PANTHER" id="PTHR12147:SF26">
    <property type="entry name" value="PEPTIDASE M28 DOMAIN-CONTAINING PROTEIN"/>
    <property type="match status" value="1"/>
</dbReference>
<dbReference type="CDD" id="cd03876">
    <property type="entry name" value="M28_SGAP_like"/>
    <property type="match status" value="1"/>
</dbReference>
<evidence type="ECO:0000256" key="7">
    <source>
        <dbReference type="SAM" id="MobiDB-lite"/>
    </source>
</evidence>
<keyword evidence="3" id="KW-0479">Metal-binding</keyword>
<dbReference type="Proteomes" id="UP000552644">
    <property type="component" value="Unassembled WGS sequence"/>
</dbReference>
<dbReference type="AlphaFoldDB" id="A0A7W7QTW7"/>
<feature type="signal peptide" evidence="8">
    <location>
        <begin position="1"/>
        <end position="26"/>
    </location>
</feature>
<sequence length="574" mass="58079">MNPKVKLGAVAVLAAVAMAASSVASATTAVAAPAASTNAALAAPDLSVSNIQAHLQQFQSIANSNGGNRSSGSAGYTASLNYVKNKLEAVGYTTQTQSFSYNGRTHYNLIANWPSGPASPTFMLGAHLDSVTAGPGINDNGSGSATLLELALTIANLKPNLNKHLRLAWWGAEELGLVGSKYYVQNGGASGVDTYLNFDMTASPNPGYFVYDDVPAIQKVFNDYYASKNIPTEIETEGDGRSDHTAFKNAGVKVGGVFTGASTRKTSAQAAKWGGQANVAFDRCYHSSCDTTSNINVTALDVNADAIANAVWKLGVTDAPSNDYSLSVNPSSATVQAGSSTTATLSTQLVSGSSQSVSLSASGAPAGTTVSFSPSTVSVPGSSTVTIATSASTPAGTYNITLNGSAASGTKSATFRLTVGGQPPTDDYSISVNPSSLSVQPGASATSTVSTQTTSGNAQSVSLSASGAPSGTTVSFSPATVTSGGSSTVTVATSASTPAGTYTITVNASGTVTRTATITLTVNGGQGGTEWAAWKPYAVGDVVTYSGSSYRCIQAHTAYPGWEPPNVPALWQRL</sequence>
<dbReference type="Gene3D" id="3.40.630.10">
    <property type="entry name" value="Zn peptidases"/>
    <property type="match status" value="1"/>
</dbReference>
<dbReference type="InterPro" id="IPR041756">
    <property type="entry name" value="M28_SGAP-like"/>
</dbReference>
<dbReference type="RefSeq" id="WP_312863910.1">
    <property type="nucleotide sequence ID" value="NZ_JACHJP010000010.1"/>
</dbReference>
<keyword evidence="10" id="KW-0121">Carboxypeptidase</keyword>
<reference evidence="10 11" key="1">
    <citation type="submission" date="2020-08" db="EMBL/GenBank/DDBJ databases">
        <title>Genomic Encyclopedia of Type Strains, Phase III (KMG-III): the genomes of soil and plant-associated and newly described type strains.</title>
        <authorList>
            <person name="Whitman W."/>
        </authorList>
    </citation>
    <scope>NUCLEOTIDE SEQUENCE [LARGE SCALE GENOMIC DNA]</scope>
    <source>
        <strain evidence="10 11">CECT 8840</strain>
    </source>
</reference>
<accession>A0A7W7QTW7</accession>
<feature type="region of interest" description="Disordered" evidence="7">
    <location>
        <begin position="434"/>
        <end position="453"/>
    </location>
</feature>
<evidence type="ECO:0000256" key="3">
    <source>
        <dbReference type="ARBA" id="ARBA00022723"/>
    </source>
</evidence>
<dbReference type="FunFam" id="3.40.630.10:FF:000066">
    <property type="entry name" value="M28 family peptidase"/>
    <property type="match status" value="1"/>
</dbReference>
<dbReference type="Pfam" id="PF02839">
    <property type="entry name" value="CBM_5_12"/>
    <property type="match status" value="1"/>
</dbReference>
<keyword evidence="11" id="KW-1185">Reference proteome</keyword>
<feature type="compositionally biased region" description="Polar residues" evidence="7">
    <location>
        <begin position="459"/>
        <end position="476"/>
    </location>
</feature>
<dbReference type="GO" id="GO:0004177">
    <property type="term" value="F:aminopeptidase activity"/>
    <property type="evidence" value="ECO:0007669"/>
    <property type="project" value="InterPro"/>
</dbReference>
<feature type="compositionally biased region" description="Low complexity" evidence="7">
    <location>
        <begin position="443"/>
        <end position="453"/>
    </location>
</feature>
<evidence type="ECO:0000256" key="8">
    <source>
        <dbReference type="SAM" id="SignalP"/>
    </source>
</evidence>
<keyword evidence="4 8" id="KW-0732">Signal</keyword>
<comment type="caution">
    <text evidence="10">The sequence shown here is derived from an EMBL/GenBank/DDBJ whole genome shotgun (WGS) entry which is preliminary data.</text>
</comment>
<evidence type="ECO:0000313" key="11">
    <source>
        <dbReference type="Proteomes" id="UP000552644"/>
    </source>
</evidence>
<comment type="similarity">
    <text evidence="1">Belongs to the peptidase M28 family. M28A subfamily.</text>
</comment>
<evidence type="ECO:0000259" key="9">
    <source>
        <dbReference type="SMART" id="SM00495"/>
    </source>
</evidence>
<feature type="chain" id="PRO_5039650472" evidence="8">
    <location>
        <begin position="27"/>
        <end position="574"/>
    </location>
</feature>
<dbReference type="InterPro" id="IPR003610">
    <property type="entry name" value="CBM5/12"/>
</dbReference>
<dbReference type="SMART" id="SM00495">
    <property type="entry name" value="ChtBD3"/>
    <property type="match status" value="1"/>
</dbReference>
<protein>
    <submittedName>
        <fullName evidence="10">Zn-dependent M28 family amino/carboxypeptidase</fullName>
    </submittedName>
</protein>
<dbReference type="GO" id="GO:0005975">
    <property type="term" value="P:carbohydrate metabolic process"/>
    <property type="evidence" value="ECO:0007669"/>
    <property type="project" value="InterPro"/>
</dbReference>
<organism evidence="10 11">
    <name type="scientific">Streptosporangium saharense</name>
    <dbReference type="NCBI Taxonomy" id="1706840"/>
    <lineage>
        <taxon>Bacteria</taxon>
        <taxon>Bacillati</taxon>
        <taxon>Actinomycetota</taxon>
        <taxon>Actinomycetes</taxon>
        <taxon>Streptosporangiales</taxon>
        <taxon>Streptosporangiaceae</taxon>
        <taxon>Streptosporangium</taxon>
    </lineage>
</organism>
<dbReference type="InterPro" id="IPR036573">
    <property type="entry name" value="CBM_sf_5/12"/>
</dbReference>
<keyword evidence="2" id="KW-0645">Protease</keyword>
<proteinExistence type="inferred from homology"/>
<dbReference type="GO" id="GO:0004553">
    <property type="term" value="F:hydrolase activity, hydrolyzing O-glycosyl compounds"/>
    <property type="evidence" value="ECO:0007669"/>
    <property type="project" value="InterPro"/>
</dbReference>